<dbReference type="PANTHER" id="PTHR33991">
    <property type="entry name" value="DNA REPAIR PROTEIN RECO"/>
    <property type="match status" value="1"/>
</dbReference>
<comment type="caution">
    <text evidence="9">The sequence shown here is derived from an EMBL/GenBank/DDBJ whole genome shotgun (WGS) entry which is preliminary data.</text>
</comment>
<dbReference type="Gene3D" id="1.20.1440.120">
    <property type="entry name" value="Recombination protein O, C-terminal domain"/>
    <property type="match status" value="1"/>
</dbReference>
<reference evidence="9 10" key="1">
    <citation type="submission" date="2017-05" db="EMBL/GenBank/DDBJ databases">
        <title>Vagococcus spp. assemblies.</title>
        <authorList>
            <person name="Gulvik C.A."/>
        </authorList>
    </citation>
    <scope>NUCLEOTIDE SEQUENCE [LARGE SCALE GENOMIC DNA]</scope>
    <source>
        <strain evidence="9 10">SS1994</strain>
    </source>
</reference>
<evidence type="ECO:0000256" key="2">
    <source>
        <dbReference type="ARBA" id="ARBA00021310"/>
    </source>
</evidence>
<keyword evidence="5 7" id="KW-0234">DNA repair</keyword>
<dbReference type="NCBIfam" id="TIGR00613">
    <property type="entry name" value="reco"/>
    <property type="match status" value="1"/>
</dbReference>
<name>A0A429ZRS9_9ENTE</name>
<organism evidence="9 10">
    <name type="scientific">Vagococcus bubulae</name>
    <dbReference type="NCBI Taxonomy" id="1977868"/>
    <lineage>
        <taxon>Bacteria</taxon>
        <taxon>Bacillati</taxon>
        <taxon>Bacillota</taxon>
        <taxon>Bacilli</taxon>
        <taxon>Lactobacillales</taxon>
        <taxon>Enterococcaceae</taxon>
        <taxon>Vagococcus</taxon>
    </lineage>
</organism>
<dbReference type="SUPFAM" id="SSF57863">
    <property type="entry name" value="ArfGap/RecO-like zinc finger"/>
    <property type="match status" value="1"/>
</dbReference>
<dbReference type="InterPro" id="IPR003717">
    <property type="entry name" value="RecO"/>
</dbReference>
<sequence>MLRGPQEINGMVLFSRNYRESDKLVKIFTESNGKKMFFVRHANKKNSQISSAIQPFTQANYIGELKDEGLSFLNTAKDIHPFFAIQQDIFLSAYATYILNLSDAAIEDNVYDPFLFGFLKDSLTLISEGYDAEIITNIFEIQILQRFGIQLNFSSCAICGSQEEPFDFSDKYHGVLCQKHWSMDERRFHYSPRALHFIKLFNAISYEQIKSINLSDETKQHIRQVIDSIYEEYVGLHLKSKKFIDDMQNWKEMIPKRENKIDKLDNTN</sequence>
<protein>
    <recommendedName>
        <fullName evidence="2 7">DNA repair protein RecO</fullName>
    </recommendedName>
    <alternativeName>
        <fullName evidence="6 7">Recombination protein O</fullName>
    </alternativeName>
</protein>
<proteinExistence type="inferred from homology"/>
<keyword evidence="10" id="KW-1185">Reference proteome</keyword>
<keyword evidence="4 7" id="KW-0233">DNA recombination</keyword>
<evidence type="ECO:0000256" key="3">
    <source>
        <dbReference type="ARBA" id="ARBA00022763"/>
    </source>
</evidence>
<gene>
    <name evidence="7" type="primary">recO</name>
    <name evidence="9" type="ORF">CBF36_01050</name>
</gene>
<evidence type="ECO:0000256" key="6">
    <source>
        <dbReference type="ARBA" id="ARBA00033409"/>
    </source>
</evidence>
<dbReference type="InterPro" id="IPR037278">
    <property type="entry name" value="ARFGAP/RecO"/>
</dbReference>
<dbReference type="InterPro" id="IPR022572">
    <property type="entry name" value="DNA_rep/recomb_RecO_N"/>
</dbReference>
<evidence type="ECO:0000313" key="10">
    <source>
        <dbReference type="Proteomes" id="UP000288490"/>
    </source>
</evidence>
<dbReference type="AlphaFoldDB" id="A0A429ZRS9"/>
<dbReference type="EMBL" id="NGJT01000001">
    <property type="protein sequence ID" value="RST96349.1"/>
    <property type="molecule type" value="Genomic_DNA"/>
</dbReference>
<dbReference type="PANTHER" id="PTHR33991:SF1">
    <property type="entry name" value="DNA REPAIR PROTEIN RECO"/>
    <property type="match status" value="1"/>
</dbReference>
<comment type="similarity">
    <text evidence="1 7">Belongs to the RecO family.</text>
</comment>
<evidence type="ECO:0000256" key="5">
    <source>
        <dbReference type="ARBA" id="ARBA00023204"/>
    </source>
</evidence>
<comment type="function">
    <text evidence="7">Involved in DNA repair and RecF pathway recombination.</text>
</comment>
<dbReference type="InterPro" id="IPR012340">
    <property type="entry name" value="NA-bd_OB-fold"/>
</dbReference>
<dbReference type="Pfam" id="PF02565">
    <property type="entry name" value="RecO_C"/>
    <property type="match status" value="1"/>
</dbReference>
<dbReference type="Proteomes" id="UP000288490">
    <property type="component" value="Unassembled WGS sequence"/>
</dbReference>
<dbReference type="InterPro" id="IPR042242">
    <property type="entry name" value="RecO_C"/>
</dbReference>
<accession>A0A429ZRS9</accession>
<dbReference type="GO" id="GO:0006302">
    <property type="term" value="P:double-strand break repair"/>
    <property type="evidence" value="ECO:0007669"/>
    <property type="project" value="TreeGrafter"/>
</dbReference>
<dbReference type="GO" id="GO:0043590">
    <property type="term" value="C:bacterial nucleoid"/>
    <property type="evidence" value="ECO:0007669"/>
    <property type="project" value="TreeGrafter"/>
</dbReference>
<evidence type="ECO:0000256" key="7">
    <source>
        <dbReference type="HAMAP-Rule" id="MF_00201"/>
    </source>
</evidence>
<dbReference type="Gene3D" id="2.40.50.140">
    <property type="entry name" value="Nucleic acid-binding proteins"/>
    <property type="match status" value="1"/>
</dbReference>
<evidence type="ECO:0000256" key="1">
    <source>
        <dbReference type="ARBA" id="ARBA00007452"/>
    </source>
</evidence>
<dbReference type="OrthoDB" id="9797083at2"/>
<evidence type="ECO:0000256" key="4">
    <source>
        <dbReference type="ARBA" id="ARBA00023172"/>
    </source>
</evidence>
<dbReference type="HAMAP" id="MF_00201">
    <property type="entry name" value="RecO"/>
    <property type="match status" value="1"/>
</dbReference>
<dbReference type="Pfam" id="PF11967">
    <property type="entry name" value="RecO_N"/>
    <property type="match status" value="1"/>
</dbReference>
<evidence type="ECO:0000259" key="8">
    <source>
        <dbReference type="Pfam" id="PF11967"/>
    </source>
</evidence>
<keyword evidence="3 7" id="KW-0227">DNA damage</keyword>
<dbReference type="SUPFAM" id="SSF50249">
    <property type="entry name" value="Nucleic acid-binding proteins"/>
    <property type="match status" value="1"/>
</dbReference>
<evidence type="ECO:0000313" key="9">
    <source>
        <dbReference type="EMBL" id="RST96349.1"/>
    </source>
</evidence>
<feature type="domain" description="DNA replication/recombination mediator RecO N-terminal" evidence="8">
    <location>
        <begin position="8"/>
        <end position="82"/>
    </location>
</feature>
<dbReference type="GO" id="GO:0006310">
    <property type="term" value="P:DNA recombination"/>
    <property type="evidence" value="ECO:0007669"/>
    <property type="project" value="UniProtKB-UniRule"/>
</dbReference>